<gene>
    <name evidence="4" type="ORF">ASILVAE211_09910</name>
</gene>
<dbReference type="AlphaFoldDB" id="A0A963YS88"/>
<feature type="compositionally biased region" description="Basic and acidic residues" evidence="1">
    <location>
        <begin position="1"/>
        <end position="14"/>
    </location>
</feature>
<name>A0A963YS88_9PROT</name>
<comment type="caution">
    <text evidence="4">The sequence shown here is derived from an EMBL/GenBank/DDBJ whole genome shotgun (WGS) entry which is preliminary data.</text>
</comment>
<dbReference type="Pfam" id="PF13464">
    <property type="entry name" value="RodZ_C"/>
    <property type="match status" value="1"/>
</dbReference>
<feature type="region of interest" description="Disordered" evidence="1">
    <location>
        <begin position="1"/>
        <end position="28"/>
    </location>
</feature>
<dbReference type="PANTHER" id="PTHR34475:SF1">
    <property type="entry name" value="CYTOSKELETON PROTEIN RODZ"/>
    <property type="match status" value="1"/>
</dbReference>
<dbReference type="InterPro" id="IPR001387">
    <property type="entry name" value="Cro/C1-type_HTH"/>
</dbReference>
<dbReference type="InterPro" id="IPR050400">
    <property type="entry name" value="Bact_Cytoskel_RodZ"/>
</dbReference>
<feature type="domain" description="HTH cro/C1-type" evidence="3">
    <location>
        <begin position="33"/>
        <end position="93"/>
    </location>
</feature>
<protein>
    <submittedName>
        <fullName evidence="4">Helix-turn-helix domain-containing protein</fullName>
    </submittedName>
</protein>
<keyword evidence="2" id="KW-0812">Transmembrane</keyword>
<dbReference type="CDD" id="cd00093">
    <property type="entry name" value="HTH_XRE"/>
    <property type="match status" value="1"/>
</dbReference>
<dbReference type="EMBL" id="JAESVB010000003">
    <property type="protein sequence ID" value="MCB8875495.1"/>
    <property type="molecule type" value="Genomic_DNA"/>
</dbReference>
<dbReference type="SMART" id="SM00530">
    <property type="entry name" value="HTH_XRE"/>
    <property type="match status" value="1"/>
</dbReference>
<evidence type="ECO:0000259" key="3">
    <source>
        <dbReference type="PROSITE" id="PS50943"/>
    </source>
</evidence>
<keyword evidence="5" id="KW-1185">Reference proteome</keyword>
<evidence type="ECO:0000256" key="1">
    <source>
        <dbReference type="SAM" id="MobiDB-lite"/>
    </source>
</evidence>
<reference evidence="4" key="2">
    <citation type="submission" date="2021-01" db="EMBL/GenBank/DDBJ databases">
        <authorList>
            <person name="Mieszkin S."/>
            <person name="Pouder E."/>
            <person name="Alain K."/>
        </authorList>
    </citation>
    <scope>NUCLEOTIDE SEQUENCE</scope>
    <source>
        <strain evidence="4">HW T2.11</strain>
    </source>
</reference>
<dbReference type="Proteomes" id="UP000708298">
    <property type="component" value="Unassembled WGS sequence"/>
</dbReference>
<dbReference type="InterPro" id="IPR010982">
    <property type="entry name" value="Lambda_DNA-bd_dom_sf"/>
</dbReference>
<dbReference type="Gene3D" id="1.10.260.40">
    <property type="entry name" value="lambda repressor-like DNA-binding domains"/>
    <property type="match status" value="1"/>
</dbReference>
<evidence type="ECO:0000313" key="4">
    <source>
        <dbReference type="EMBL" id="MCB8875495.1"/>
    </source>
</evidence>
<organism evidence="4 5">
    <name type="scientific">Acidisoma silvae</name>
    <dbReference type="NCBI Taxonomy" id="2802396"/>
    <lineage>
        <taxon>Bacteria</taxon>
        <taxon>Pseudomonadati</taxon>
        <taxon>Pseudomonadota</taxon>
        <taxon>Alphaproteobacteria</taxon>
        <taxon>Acetobacterales</taxon>
        <taxon>Acidocellaceae</taxon>
        <taxon>Acidisoma</taxon>
    </lineage>
</organism>
<dbReference type="Pfam" id="PF13413">
    <property type="entry name" value="HTH_25"/>
    <property type="match status" value="1"/>
</dbReference>
<accession>A0A963YS88</accession>
<reference evidence="4" key="1">
    <citation type="journal article" date="2021" name="Microorganisms">
        <title>Acidisoma silvae sp. nov. and Acidisomacellulosilytica sp. nov., Two Acidophilic Bacteria Isolated from Decaying Wood, Hydrolyzing Cellulose and Producing Poly-3-hydroxybutyrate.</title>
        <authorList>
            <person name="Mieszkin S."/>
            <person name="Pouder E."/>
            <person name="Uroz S."/>
            <person name="Simon-Colin C."/>
            <person name="Alain K."/>
        </authorList>
    </citation>
    <scope>NUCLEOTIDE SEQUENCE</scope>
    <source>
        <strain evidence="4">HW T2.11</strain>
    </source>
</reference>
<dbReference type="PROSITE" id="PS50943">
    <property type="entry name" value="HTH_CROC1"/>
    <property type="match status" value="1"/>
</dbReference>
<dbReference type="PANTHER" id="PTHR34475">
    <property type="match status" value="1"/>
</dbReference>
<dbReference type="GO" id="GO:0003677">
    <property type="term" value="F:DNA binding"/>
    <property type="evidence" value="ECO:0007669"/>
    <property type="project" value="InterPro"/>
</dbReference>
<proteinExistence type="predicted"/>
<evidence type="ECO:0000256" key="2">
    <source>
        <dbReference type="SAM" id="Phobius"/>
    </source>
</evidence>
<feature type="transmembrane region" description="Helical" evidence="2">
    <location>
        <begin position="123"/>
        <end position="144"/>
    </location>
</feature>
<dbReference type="InterPro" id="IPR025194">
    <property type="entry name" value="RodZ-like_C"/>
</dbReference>
<evidence type="ECO:0000313" key="5">
    <source>
        <dbReference type="Proteomes" id="UP000708298"/>
    </source>
</evidence>
<dbReference type="RefSeq" id="WP_227321141.1">
    <property type="nucleotide sequence ID" value="NZ_JAESVB010000003.1"/>
</dbReference>
<keyword evidence="2" id="KW-1133">Transmembrane helix</keyword>
<keyword evidence="2" id="KW-0472">Membrane</keyword>
<dbReference type="SUPFAM" id="SSF47413">
    <property type="entry name" value="lambda repressor-like DNA-binding domains"/>
    <property type="match status" value="1"/>
</dbReference>
<sequence>MASLHKRTDTEIMDRSYPGADQPESASRIGSDLREARERLGWDIDAVAEALRLKPAFVRAIEQGDIRDLPGTAYAVGFVRTYATALGLDPNEAIRRFRAEREDVNRKTELDFPAPVPSRGMPAGALVLVGAVIAIGGYVAWYHYSSRSTGSTETVDALPAHLEPLAPPPAPKMASVTPPAAAPATSPVATAPPVVASAQPAEPDVSPSSAAAAVPPPLPAAVVPSPNAQVAALTPPTVQATDGAASGASTATPGATDPGMVIQATADAWIEIKDAQGKVVYQTILHPGDSYKVPDQPQLTLTTGNAEGTQIMLAGNVIGPLKGHVLHNIPLDAEGLKAASGQAAGAVTPAAPAVPLPAAQ</sequence>